<gene>
    <name evidence="2" type="ORF">IAQ67_12655</name>
</gene>
<dbReference type="Proteomes" id="UP000516384">
    <property type="component" value="Chromosome"/>
</dbReference>
<dbReference type="EMBL" id="CP061172">
    <property type="protein sequence ID" value="QNR69777.1"/>
    <property type="molecule type" value="Genomic_DNA"/>
</dbReference>
<accession>A0A7H0YFB9</accession>
<sequence>MVNALSQFLNIANILEAHGTNPEGWGTDQSLQAEQAQPGTARNRLYDGRIGTAFLEKQCRTLPKNPRWKAHTSTVRLKRIPIHLQPCLSCSSRSEATATVQDGARSKIS</sequence>
<evidence type="ECO:0000313" key="2">
    <source>
        <dbReference type="EMBL" id="QNR69777.1"/>
    </source>
</evidence>
<organism evidence="2 3">
    <name type="scientific">Paenibacillus peoriae</name>
    <dbReference type="NCBI Taxonomy" id="59893"/>
    <lineage>
        <taxon>Bacteria</taxon>
        <taxon>Bacillati</taxon>
        <taxon>Bacillota</taxon>
        <taxon>Bacilli</taxon>
        <taxon>Bacillales</taxon>
        <taxon>Paenibacillaceae</taxon>
        <taxon>Paenibacillus</taxon>
    </lineage>
</organism>
<evidence type="ECO:0000313" key="3">
    <source>
        <dbReference type="Proteomes" id="UP000516384"/>
    </source>
</evidence>
<name>A0A7H0YFB9_9BACL</name>
<protein>
    <submittedName>
        <fullName evidence="2">Uncharacterized protein</fullName>
    </submittedName>
</protein>
<proteinExistence type="predicted"/>
<reference evidence="2 3" key="1">
    <citation type="submission" date="2020-09" db="EMBL/GenBank/DDBJ databases">
        <title>Characterization of Paenibacillus peoriae strain ZF390 with broad-spectrum antimicrobial activity as a potential biocontrol agent.</title>
        <authorList>
            <person name="Li L."/>
            <person name="Zhao Y."/>
            <person name="Li B."/>
            <person name="Xie X."/>
        </authorList>
    </citation>
    <scope>NUCLEOTIDE SEQUENCE [LARGE SCALE GENOMIC DNA]</scope>
    <source>
        <strain evidence="2 3">ZF390</strain>
    </source>
</reference>
<evidence type="ECO:0000256" key="1">
    <source>
        <dbReference type="SAM" id="MobiDB-lite"/>
    </source>
</evidence>
<feature type="region of interest" description="Disordered" evidence="1">
    <location>
        <begin position="19"/>
        <end position="42"/>
    </location>
</feature>
<dbReference type="AlphaFoldDB" id="A0A7H0YFB9"/>
<feature type="compositionally biased region" description="Polar residues" evidence="1">
    <location>
        <begin position="27"/>
        <end position="40"/>
    </location>
</feature>